<organism evidence="1 2">
    <name type="scientific">Dryococelus australis</name>
    <dbReference type="NCBI Taxonomy" id="614101"/>
    <lineage>
        <taxon>Eukaryota</taxon>
        <taxon>Metazoa</taxon>
        <taxon>Ecdysozoa</taxon>
        <taxon>Arthropoda</taxon>
        <taxon>Hexapoda</taxon>
        <taxon>Insecta</taxon>
        <taxon>Pterygota</taxon>
        <taxon>Neoptera</taxon>
        <taxon>Polyneoptera</taxon>
        <taxon>Phasmatodea</taxon>
        <taxon>Verophasmatodea</taxon>
        <taxon>Anareolatae</taxon>
        <taxon>Phasmatidae</taxon>
        <taxon>Eurycanthinae</taxon>
        <taxon>Dryococelus</taxon>
    </lineage>
</organism>
<evidence type="ECO:0000313" key="2">
    <source>
        <dbReference type="Proteomes" id="UP001159363"/>
    </source>
</evidence>
<comment type="caution">
    <text evidence="1">The sequence shown here is derived from an EMBL/GenBank/DDBJ whole genome shotgun (WGS) entry which is preliminary data.</text>
</comment>
<accession>A0ABQ9IG65</accession>
<name>A0ABQ9IG65_9NEOP</name>
<sequence length="238" mass="26380">MNTHIHRLFTSAHLSPRSERGSIPGRITGFSQVGIVPDDAVGQWAFSGISRFPLPFIATPLHTHKISIMKNRLFTRDCTSLYKFRAGKEEEVSNARTYIDNWTHTCEDSLLEETRGQREETKINGLRDKASYTQLGIVLVMRTGRNKVYVSARRALKIKAVRAFISALPTLPGHADVLVVATRTKSGVINAYYPTAILHDSLTVGHDTIAVCGDVDVALRSLVVTVCVHVVLCHALIY</sequence>
<proteinExistence type="predicted"/>
<reference evidence="1 2" key="1">
    <citation type="submission" date="2023-02" db="EMBL/GenBank/DDBJ databases">
        <title>LHISI_Scaffold_Assembly.</title>
        <authorList>
            <person name="Stuart O.P."/>
            <person name="Cleave R."/>
            <person name="Magrath M.J.L."/>
            <person name="Mikheyev A.S."/>
        </authorList>
    </citation>
    <scope>NUCLEOTIDE SEQUENCE [LARGE SCALE GENOMIC DNA]</scope>
    <source>
        <strain evidence="1">Daus_M_001</strain>
        <tissue evidence="1">Leg muscle</tissue>
    </source>
</reference>
<keyword evidence="2" id="KW-1185">Reference proteome</keyword>
<dbReference type="Proteomes" id="UP001159363">
    <property type="component" value="Chromosome 1"/>
</dbReference>
<gene>
    <name evidence="1" type="ORF">PR048_000780</name>
</gene>
<dbReference type="EMBL" id="JARBHB010000001">
    <property type="protein sequence ID" value="KAJ8895447.1"/>
    <property type="molecule type" value="Genomic_DNA"/>
</dbReference>
<evidence type="ECO:0000313" key="1">
    <source>
        <dbReference type="EMBL" id="KAJ8895447.1"/>
    </source>
</evidence>
<protein>
    <submittedName>
        <fullName evidence="1">Uncharacterized protein</fullName>
    </submittedName>
</protein>